<keyword evidence="3 5" id="KW-1133">Transmembrane helix</keyword>
<feature type="transmembrane region" description="Helical" evidence="5">
    <location>
        <begin position="44"/>
        <end position="61"/>
    </location>
</feature>
<dbReference type="SMART" id="SM00100">
    <property type="entry name" value="cNMP"/>
    <property type="match status" value="1"/>
</dbReference>
<dbReference type="PANTHER" id="PTHR30221:SF1">
    <property type="entry name" value="SMALL-CONDUCTANCE MECHANOSENSITIVE CHANNEL"/>
    <property type="match status" value="1"/>
</dbReference>
<dbReference type="Gene3D" id="1.10.287.1260">
    <property type="match status" value="1"/>
</dbReference>
<dbReference type="InterPro" id="IPR045275">
    <property type="entry name" value="MscS_archaea/bacteria_type"/>
</dbReference>
<dbReference type="Gene3D" id="2.60.120.10">
    <property type="entry name" value="Jelly Rolls"/>
    <property type="match status" value="1"/>
</dbReference>
<name>A0A926VF95_9CYAN</name>
<reference evidence="7" key="1">
    <citation type="journal article" date="2015" name="ISME J.">
        <title>Draft Genome Sequence of Streptomyces incarnatus NRRL8089, which Produces the Nucleoside Antibiotic Sinefungin.</title>
        <authorList>
            <person name="Oshima K."/>
            <person name="Hattori M."/>
            <person name="Shimizu H."/>
            <person name="Fukuda K."/>
            <person name="Nemoto M."/>
            <person name="Inagaki K."/>
            <person name="Tamura T."/>
        </authorList>
    </citation>
    <scope>NUCLEOTIDE SEQUENCE</scope>
    <source>
        <strain evidence="7">FACHB-1375</strain>
    </source>
</reference>
<gene>
    <name evidence="7" type="ORF">H6G03_16515</name>
</gene>
<feature type="domain" description="Cyclic nucleotide-binding" evidence="6">
    <location>
        <begin position="346"/>
        <end position="440"/>
    </location>
</feature>
<dbReference type="Pfam" id="PF00027">
    <property type="entry name" value="cNMP_binding"/>
    <property type="match status" value="1"/>
</dbReference>
<dbReference type="InterPro" id="IPR006685">
    <property type="entry name" value="MscS_channel_2nd"/>
</dbReference>
<dbReference type="Pfam" id="PF00924">
    <property type="entry name" value="MS_channel_2nd"/>
    <property type="match status" value="1"/>
</dbReference>
<protein>
    <submittedName>
        <fullName evidence="7">Mechanosensitive ion channel</fullName>
    </submittedName>
</protein>
<sequence length="497" mass="55537">MEKSNLIWGLVLIVGFPILSIILGEGREYLAKRENPLANFFNNIRVFILPLLAIVLVMAQLLEFKATGLPLEIAETVLGFAAIYTILSLVNVVLTDGKKQQFWQILVPSLLFQVTRISVVLGVVAYLLADVWQVDLSQVFAALGVGSLVIALALQDTLSNLVSGFLLIFESPFKIGDWIKVDEQEGEVLEINWRAVRLKTRERDVVIIPNGVLGQNIIYNYTLLDPLHADRVVLNFSNQEPPNRVKQILLEAVLSVEGVMSHPEPEIRPIKFSEVMAEYEVEYYIAKFARSEEIRGQFMTNVYYAAKRNNLDSPIPAQKHYLLTRKDLQSHDDSHEIAETLLSLSSFSFLERETVTQLAQGATLKYYGVKERIVREGNFDTGLYIIVNGGVSLSVTDVNKQKQEIARLSTGEFFGENVLLRGEPSPVSVSVTNDLKAILIQGDAVFDLAQRYPRFASEMNRFIEERKKLARLGQGKTEIPSNELALTGNGLGLGARG</sequence>
<dbReference type="InterPro" id="IPR010920">
    <property type="entry name" value="LSM_dom_sf"/>
</dbReference>
<keyword evidence="4 5" id="KW-0472">Membrane</keyword>
<comment type="caution">
    <text evidence="7">The sequence shown here is derived from an EMBL/GenBank/DDBJ whole genome shotgun (WGS) entry which is preliminary data.</text>
</comment>
<evidence type="ECO:0000313" key="8">
    <source>
        <dbReference type="Proteomes" id="UP000641646"/>
    </source>
</evidence>
<dbReference type="GO" id="GO:0008381">
    <property type="term" value="F:mechanosensitive monoatomic ion channel activity"/>
    <property type="evidence" value="ECO:0007669"/>
    <property type="project" value="InterPro"/>
</dbReference>
<dbReference type="GO" id="GO:0016020">
    <property type="term" value="C:membrane"/>
    <property type="evidence" value="ECO:0007669"/>
    <property type="project" value="UniProtKB-SubCell"/>
</dbReference>
<feature type="transmembrane region" description="Helical" evidence="5">
    <location>
        <begin position="6"/>
        <end position="23"/>
    </location>
</feature>
<dbReference type="PANTHER" id="PTHR30221">
    <property type="entry name" value="SMALL-CONDUCTANCE MECHANOSENSITIVE CHANNEL"/>
    <property type="match status" value="1"/>
</dbReference>
<reference evidence="7" key="2">
    <citation type="submission" date="2020-08" db="EMBL/GenBank/DDBJ databases">
        <authorList>
            <person name="Chen M."/>
            <person name="Teng W."/>
            <person name="Zhao L."/>
            <person name="Hu C."/>
            <person name="Zhou Y."/>
            <person name="Han B."/>
            <person name="Song L."/>
            <person name="Shu W."/>
        </authorList>
    </citation>
    <scope>NUCLEOTIDE SEQUENCE</scope>
    <source>
        <strain evidence="7">FACHB-1375</strain>
    </source>
</reference>
<dbReference type="PROSITE" id="PS50042">
    <property type="entry name" value="CNMP_BINDING_3"/>
    <property type="match status" value="1"/>
</dbReference>
<feature type="transmembrane region" description="Helical" evidence="5">
    <location>
        <begin position="73"/>
        <end position="94"/>
    </location>
</feature>
<dbReference type="AlphaFoldDB" id="A0A926VF95"/>
<dbReference type="Proteomes" id="UP000641646">
    <property type="component" value="Unassembled WGS sequence"/>
</dbReference>
<evidence type="ECO:0000313" key="7">
    <source>
        <dbReference type="EMBL" id="MBD2182683.1"/>
    </source>
</evidence>
<evidence type="ECO:0000256" key="4">
    <source>
        <dbReference type="ARBA" id="ARBA00023136"/>
    </source>
</evidence>
<dbReference type="EMBL" id="JACJPW010000040">
    <property type="protein sequence ID" value="MBD2182683.1"/>
    <property type="molecule type" value="Genomic_DNA"/>
</dbReference>
<dbReference type="RefSeq" id="WP_190465639.1">
    <property type="nucleotide sequence ID" value="NZ_JACJPW010000040.1"/>
</dbReference>
<evidence type="ECO:0000256" key="3">
    <source>
        <dbReference type="ARBA" id="ARBA00022989"/>
    </source>
</evidence>
<proteinExistence type="predicted"/>
<dbReference type="InterPro" id="IPR000595">
    <property type="entry name" value="cNMP-bd_dom"/>
</dbReference>
<comment type="subcellular location">
    <subcellularLocation>
        <location evidence="1">Membrane</location>
    </subcellularLocation>
</comment>
<accession>A0A926VF95</accession>
<dbReference type="InterPro" id="IPR018490">
    <property type="entry name" value="cNMP-bd_dom_sf"/>
</dbReference>
<keyword evidence="2 5" id="KW-0812">Transmembrane</keyword>
<dbReference type="Gene3D" id="3.30.70.100">
    <property type="match status" value="1"/>
</dbReference>
<feature type="transmembrane region" description="Helical" evidence="5">
    <location>
        <begin position="106"/>
        <end position="128"/>
    </location>
</feature>
<organism evidence="7 8">
    <name type="scientific">Aerosakkonema funiforme FACHB-1375</name>
    <dbReference type="NCBI Taxonomy" id="2949571"/>
    <lineage>
        <taxon>Bacteria</taxon>
        <taxon>Bacillati</taxon>
        <taxon>Cyanobacteriota</taxon>
        <taxon>Cyanophyceae</taxon>
        <taxon>Oscillatoriophycideae</taxon>
        <taxon>Aerosakkonematales</taxon>
        <taxon>Aerosakkonemataceae</taxon>
        <taxon>Aerosakkonema</taxon>
    </lineage>
</organism>
<evidence type="ECO:0000259" key="6">
    <source>
        <dbReference type="PROSITE" id="PS50042"/>
    </source>
</evidence>
<dbReference type="SUPFAM" id="SSF51206">
    <property type="entry name" value="cAMP-binding domain-like"/>
    <property type="match status" value="1"/>
</dbReference>
<dbReference type="InterPro" id="IPR014710">
    <property type="entry name" value="RmlC-like_jellyroll"/>
</dbReference>
<keyword evidence="8" id="KW-1185">Reference proteome</keyword>
<dbReference type="CDD" id="cd00038">
    <property type="entry name" value="CAP_ED"/>
    <property type="match status" value="1"/>
</dbReference>
<evidence type="ECO:0000256" key="2">
    <source>
        <dbReference type="ARBA" id="ARBA00022692"/>
    </source>
</evidence>
<dbReference type="InterPro" id="IPR023408">
    <property type="entry name" value="MscS_beta-dom_sf"/>
</dbReference>
<dbReference type="Gene3D" id="2.30.30.60">
    <property type="match status" value="1"/>
</dbReference>
<evidence type="ECO:0000256" key="1">
    <source>
        <dbReference type="ARBA" id="ARBA00004370"/>
    </source>
</evidence>
<dbReference type="SUPFAM" id="SSF50182">
    <property type="entry name" value="Sm-like ribonucleoproteins"/>
    <property type="match status" value="1"/>
</dbReference>
<evidence type="ECO:0000256" key="5">
    <source>
        <dbReference type="SAM" id="Phobius"/>
    </source>
</evidence>